<accession>A0A368SXZ9</accession>
<dbReference type="Pfam" id="PF00135">
    <property type="entry name" value="COesterase"/>
    <property type="match status" value="1"/>
</dbReference>
<dbReference type="InterPro" id="IPR050309">
    <property type="entry name" value="Type-B_Carboxylest/Lipase"/>
</dbReference>
<dbReference type="AlphaFoldDB" id="A0A368SXZ9"/>
<evidence type="ECO:0000256" key="4">
    <source>
        <dbReference type="SAM" id="MobiDB-lite"/>
    </source>
</evidence>
<evidence type="ECO:0000256" key="2">
    <source>
        <dbReference type="ARBA" id="ARBA00022801"/>
    </source>
</evidence>
<dbReference type="OrthoDB" id="4308422at2"/>
<dbReference type="PROSITE" id="PS00122">
    <property type="entry name" value="CARBOXYLESTERASE_B_1"/>
    <property type="match status" value="1"/>
</dbReference>
<proteinExistence type="inferred from homology"/>
<dbReference type="PANTHER" id="PTHR11559">
    <property type="entry name" value="CARBOXYLESTERASE"/>
    <property type="match status" value="1"/>
</dbReference>
<protein>
    <recommendedName>
        <fullName evidence="3">Carboxylic ester hydrolase</fullName>
        <ecNumber evidence="3">3.1.1.-</ecNumber>
    </recommendedName>
</protein>
<name>A0A368SXZ9_9ACTN</name>
<evidence type="ECO:0000313" key="6">
    <source>
        <dbReference type="EMBL" id="RCV48080.1"/>
    </source>
</evidence>
<evidence type="ECO:0000256" key="3">
    <source>
        <dbReference type="RuleBase" id="RU361235"/>
    </source>
</evidence>
<dbReference type="InterPro" id="IPR002018">
    <property type="entry name" value="CarbesteraseB"/>
</dbReference>
<dbReference type="InterPro" id="IPR029058">
    <property type="entry name" value="AB_hydrolase_fold"/>
</dbReference>
<evidence type="ECO:0000256" key="1">
    <source>
        <dbReference type="ARBA" id="ARBA00005964"/>
    </source>
</evidence>
<feature type="domain" description="Carboxylesterase type B" evidence="5">
    <location>
        <begin position="3"/>
        <end position="298"/>
    </location>
</feature>
<dbReference type="EMBL" id="QEIN01000427">
    <property type="protein sequence ID" value="RCV48080.1"/>
    <property type="molecule type" value="Genomic_DNA"/>
</dbReference>
<keyword evidence="7" id="KW-1185">Reference proteome</keyword>
<dbReference type="RefSeq" id="WP_147280310.1">
    <property type="nucleotide sequence ID" value="NZ_QEIM01000366.1"/>
</dbReference>
<dbReference type="Gene3D" id="3.40.50.1820">
    <property type="entry name" value="alpha/beta hydrolase"/>
    <property type="match status" value="1"/>
</dbReference>
<gene>
    <name evidence="6" type="ORF">DEF24_26610</name>
</gene>
<evidence type="ECO:0000259" key="5">
    <source>
        <dbReference type="Pfam" id="PF00135"/>
    </source>
</evidence>
<dbReference type="SUPFAM" id="SSF53474">
    <property type="entry name" value="alpha/beta-Hydrolases"/>
    <property type="match status" value="1"/>
</dbReference>
<evidence type="ECO:0000313" key="7">
    <source>
        <dbReference type="Proteomes" id="UP000253318"/>
    </source>
</evidence>
<dbReference type="Proteomes" id="UP000253318">
    <property type="component" value="Unassembled WGS sequence"/>
</dbReference>
<dbReference type="InterPro" id="IPR019826">
    <property type="entry name" value="Carboxylesterase_B_AS"/>
</dbReference>
<feature type="non-terminal residue" evidence="6">
    <location>
        <position position="1"/>
    </location>
</feature>
<reference evidence="6 7" key="1">
    <citation type="submission" date="2018-04" db="EMBL/GenBank/DDBJ databases">
        <title>Novel actinobacteria from marine sediment.</title>
        <authorList>
            <person name="Ng Z.Y."/>
            <person name="Tan G.Y.A."/>
        </authorList>
    </citation>
    <scope>NUCLEOTIDE SEQUENCE [LARGE SCALE GENOMIC DNA]</scope>
    <source>
        <strain evidence="6 7">TPS81</strain>
    </source>
</reference>
<organism evidence="6 7">
    <name type="scientific">Marinitenerispora sediminis</name>
    <dbReference type="NCBI Taxonomy" id="1931232"/>
    <lineage>
        <taxon>Bacteria</taxon>
        <taxon>Bacillati</taxon>
        <taxon>Actinomycetota</taxon>
        <taxon>Actinomycetes</taxon>
        <taxon>Streptosporangiales</taxon>
        <taxon>Nocardiopsidaceae</taxon>
        <taxon>Marinitenerispora</taxon>
    </lineage>
</organism>
<sequence length="481" mass="50484">GEDVVAFLGIPYAAAPFGARRFREPQAHRPWRGVRRADAFGPVPPQPDLPEERPEDGGCVLTVNVWAPPGRGRARPVLVWVHGGAYRSGFSADPLYDGTRLARHGLVVVSLNYRVGFEGFGHIPGAPANRGLLDQVAALRWVAANIGAFGGDPGNVTLAGESSGGGSAVCLVAMPAARGLFRRAIAHSVPYDFFTPEAAAAIGERVADAAGSAPTPEALAELPPGDLVDASERVTAEFQSGDPASLRSYTTTVFAPVVDGDVLPAAPLAALEGGAGAATDLLLCHTLQEFRLFPGVGAAPQVTEHDELPDVARAFGLPPRRVAGYRALAPEATAYDLYTMIATDGRYAEYGTRLAEAQTGAGGRAHLSRFAWPSPALDGVLGACHSLDVPFAFRNLDAGQYARFLVGEPGPAEHALAERMARAWADFAATGDPGWPALSSGDTPVRVWNREDDLVHDDPASGTRALWRDVDFHAPTSGGPC</sequence>
<comment type="similarity">
    <text evidence="1 3">Belongs to the type-B carboxylesterase/lipase family.</text>
</comment>
<keyword evidence="2 3" id="KW-0378">Hydrolase</keyword>
<dbReference type="EC" id="3.1.1.-" evidence="3"/>
<dbReference type="GO" id="GO:0016787">
    <property type="term" value="F:hydrolase activity"/>
    <property type="evidence" value="ECO:0007669"/>
    <property type="project" value="UniProtKB-KW"/>
</dbReference>
<feature type="region of interest" description="Disordered" evidence="4">
    <location>
        <begin position="36"/>
        <end position="55"/>
    </location>
</feature>
<comment type="caution">
    <text evidence="6">The sequence shown here is derived from an EMBL/GenBank/DDBJ whole genome shotgun (WGS) entry which is preliminary data.</text>
</comment>